<dbReference type="KEGG" id="shl:Shal_0866"/>
<feature type="signal peptide" evidence="2">
    <location>
        <begin position="1"/>
        <end position="21"/>
    </location>
</feature>
<dbReference type="SUPFAM" id="SSF56925">
    <property type="entry name" value="OMPA-like"/>
    <property type="match status" value="1"/>
</dbReference>
<reference evidence="4" key="1">
    <citation type="submission" date="2008-01" db="EMBL/GenBank/DDBJ databases">
        <title>Complete sequence of Shewanella halifaxensis HAW-EB4.</title>
        <authorList>
            <consortium name="US DOE Joint Genome Institute"/>
            <person name="Copeland A."/>
            <person name="Lucas S."/>
            <person name="Lapidus A."/>
            <person name="Glavina del Rio T."/>
            <person name="Dalin E."/>
            <person name="Tice H."/>
            <person name="Bruce D."/>
            <person name="Goodwin L."/>
            <person name="Pitluck S."/>
            <person name="Sims D."/>
            <person name="Brettin T."/>
            <person name="Detter J.C."/>
            <person name="Han C."/>
            <person name="Kuske C.R."/>
            <person name="Schmutz J."/>
            <person name="Larimer F."/>
            <person name="Land M."/>
            <person name="Hauser L."/>
            <person name="Kyrpides N."/>
            <person name="Kim E."/>
            <person name="Zhao J.-S."/>
            <person name="Richardson P."/>
        </authorList>
    </citation>
    <scope>NUCLEOTIDE SEQUENCE [LARGE SCALE GENOMIC DNA]</scope>
    <source>
        <strain evidence="4">HAW-EB4</strain>
    </source>
</reference>
<dbReference type="HOGENOM" id="CLU_1642566_0_0_6"/>
<organism evidence="4 5">
    <name type="scientific">Shewanella halifaxensis (strain HAW-EB4)</name>
    <dbReference type="NCBI Taxonomy" id="458817"/>
    <lineage>
        <taxon>Bacteria</taxon>
        <taxon>Pseudomonadati</taxon>
        <taxon>Pseudomonadota</taxon>
        <taxon>Gammaproteobacteria</taxon>
        <taxon>Alteromonadales</taxon>
        <taxon>Shewanellaceae</taxon>
        <taxon>Shewanella</taxon>
    </lineage>
</organism>
<evidence type="ECO:0000259" key="3">
    <source>
        <dbReference type="Pfam" id="PF13505"/>
    </source>
</evidence>
<protein>
    <recommendedName>
        <fullName evidence="3">Outer membrane protein beta-barrel domain-containing protein</fullName>
    </recommendedName>
</protein>
<dbReference type="Pfam" id="PF13505">
    <property type="entry name" value="OMP_b-brl"/>
    <property type="match status" value="1"/>
</dbReference>
<accession>B0TUE1</accession>
<sequence length="165" mass="17834">MNKLSTLALIVLLTASTSAMAVDTSPYLGAGVADIDGVNFVELKGGVVFEGETFWGTVGLTYGLGEDIDVLQIEELEEIQIDTKIGVKFGDDYLGFHPYLTVAYGEGKATIYNYSGDDNYIFVGAGAEVQIAKNYVISAEFGNLKLDELSEISANVTRINFAYKF</sequence>
<evidence type="ECO:0000256" key="2">
    <source>
        <dbReference type="SAM" id="SignalP"/>
    </source>
</evidence>
<dbReference type="RefSeq" id="WP_012275993.1">
    <property type="nucleotide sequence ID" value="NC_010334.1"/>
</dbReference>
<evidence type="ECO:0000313" key="4">
    <source>
        <dbReference type="EMBL" id="ABZ75441.1"/>
    </source>
</evidence>
<name>B0TUE1_SHEHH</name>
<dbReference type="InterPro" id="IPR011250">
    <property type="entry name" value="OMP/PagP_B-barrel"/>
</dbReference>
<dbReference type="Proteomes" id="UP000001317">
    <property type="component" value="Chromosome"/>
</dbReference>
<feature type="chain" id="PRO_5002756865" description="Outer membrane protein beta-barrel domain-containing protein" evidence="2">
    <location>
        <begin position="22"/>
        <end position="165"/>
    </location>
</feature>
<keyword evidence="1 2" id="KW-0732">Signal</keyword>
<evidence type="ECO:0000256" key="1">
    <source>
        <dbReference type="ARBA" id="ARBA00022729"/>
    </source>
</evidence>
<keyword evidence="5" id="KW-1185">Reference proteome</keyword>
<evidence type="ECO:0000313" key="5">
    <source>
        <dbReference type="Proteomes" id="UP000001317"/>
    </source>
</evidence>
<proteinExistence type="predicted"/>
<dbReference type="InterPro" id="IPR027385">
    <property type="entry name" value="Beta-barrel_OMP"/>
</dbReference>
<feature type="domain" description="Outer membrane protein beta-barrel" evidence="3">
    <location>
        <begin position="8"/>
        <end position="165"/>
    </location>
</feature>
<dbReference type="AlphaFoldDB" id="B0TUE1"/>
<dbReference type="EMBL" id="CP000931">
    <property type="protein sequence ID" value="ABZ75441.1"/>
    <property type="molecule type" value="Genomic_DNA"/>
</dbReference>
<gene>
    <name evidence="4" type="ordered locus">Shal_0866</name>
</gene>